<dbReference type="GO" id="GO:0004252">
    <property type="term" value="F:serine-type endopeptidase activity"/>
    <property type="evidence" value="ECO:0007669"/>
    <property type="project" value="InterPro"/>
</dbReference>
<comment type="caution">
    <text evidence="1">The sequence shown here is derived from an EMBL/GenBank/DDBJ whole genome shotgun (WGS) entry which is preliminary data.</text>
</comment>
<dbReference type="Gene3D" id="3.40.50.200">
    <property type="entry name" value="Peptidase S8/S53 domain"/>
    <property type="match status" value="1"/>
</dbReference>
<organism evidence="1 2">
    <name type="scientific">Calycina marina</name>
    <dbReference type="NCBI Taxonomy" id="1763456"/>
    <lineage>
        <taxon>Eukaryota</taxon>
        <taxon>Fungi</taxon>
        <taxon>Dikarya</taxon>
        <taxon>Ascomycota</taxon>
        <taxon>Pezizomycotina</taxon>
        <taxon>Leotiomycetes</taxon>
        <taxon>Helotiales</taxon>
        <taxon>Pezizellaceae</taxon>
        <taxon>Calycina</taxon>
    </lineage>
</organism>
<dbReference type="GO" id="GO:0006508">
    <property type="term" value="P:proteolysis"/>
    <property type="evidence" value="ECO:0007669"/>
    <property type="project" value="InterPro"/>
</dbReference>
<accession>A0A9P7Z457</accession>
<dbReference type="Proteomes" id="UP000887226">
    <property type="component" value="Unassembled WGS sequence"/>
</dbReference>
<dbReference type="GO" id="GO:0008240">
    <property type="term" value="F:tripeptidyl-peptidase activity"/>
    <property type="evidence" value="ECO:0007669"/>
    <property type="project" value="TreeGrafter"/>
</dbReference>
<keyword evidence="2" id="KW-1185">Reference proteome</keyword>
<reference evidence="1" key="1">
    <citation type="journal article" date="2021" name="IMA Fungus">
        <title>Genomic characterization of three marine fungi, including Emericellopsis atlantica sp. nov. with signatures of a generalist lifestyle and marine biomass degradation.</title>
        <authorList>
            <person name="Hagestad O.C."/>
            <person name="Hou L."/>
            <person name="Andersen J.H."/>
            <person name="Hansen E.H."/>
            <person name="Altermark B."/>
            <person name="Li C."/>
            <person name="Kuhnert E."/>
            <person name="Cox R.J."/>
            <person name="Crous P.W."/>
            <person name="Spatafora J.W."/>
            <person name="Lail K."/>
            <person name="Amirebrahimi M."/>
            <person name="Lipzen A."/>
            <person name="Pangilinan J."/>
            <person name="Andreopoulos W."/>
            <person name="Hayes R.D."/>
            <person name="Ng V."/>
            <person name="Grigoriev I.V."/>
            <person name="Jackson S.A."/>
            <person name="Sutton T.D.S."/>
            <person name="Dobson A.D.W."/>
            <person name="Rama T."/>
        </authorList>
    </citation>
    <scope>NUCLEOTIDE SEQUENCE</scope>
    <source>
        <strain evidence="1">TRa3180A</strain>
    </source>
</reference>
<dbReference type="AlphaFoldDB" id="A0A9P7Z457"/>
<dbReference type="OrthoDB" id="3513207at2759"/>
<gene>
    <name evidence="1" type="ORF">BJ878DRAFT_420204</name>
</gene>
<evidence type="ECO:0008006" key="3">
    <source>
        <dbReference type="Google" id="ProtNLM"/>
    </source>
</evidence>
<evidence type="ECO:0000313" key="1">
    <source>
        <dbReference type="EMBL" id="KAG9244975.1"/>
    </source>
</evidence>
<proteinExistence type="predicted"/>
<dbReference type="InterPro" id="IPR036852">
    <property type="entry name" value="Peptidase_S8/S53_dom_sf"/>
</dbReference>
<dbReference type="PANTHER" id="PTHR14218">
    <property type="entry name" value="PROTEASE S8 TRIPEPTIDYL PEPTIDASE I CLN2"/>
    <property type="match status" value="1"/>
</dbReference>
<dbReference type="EMBL" id="MU253872">
    <property type="protein sequence ID" value="KAG9244975.1"/>
    <property type="molecule type" value="Genomic_DNA"/>
</dbReference>
<protein>
    <recommendedName>
        <fullName evidence="3">Subtilisin</fullName>
    </recommendedName>
</protein>
<dbReference type="InterPro" id="IPR050819">
    <property type="entry name" value="Tripeptidyl-peptidase_I"/>
</dbReference>
<name>A0A9P7Z457_9HELO</name>
<dbReference type="PANTHER" id="PTHR14218:SF19">
    <property type="entry name" value="SERINE PROTEASE AORO, PUTATIVE (AFU_ORTHOLOGUE AFUA_6G10250)-RELATED"/>
    <property type="match status" value="1"/>
</dbReference>
<evidence type="ECO:0000313" key="2">
    <source>
        <dbReference type="Proteomes" id="UP000887226"/>
    </source>
</evidence>
<sequence length="74" mass="7769">MRSSPKDLIFGTSASNPVFASIIISINIKRMHAGKGLVGFINSVLYANPGIINTVPTGANQGYGVDGAFCARRD</sequence>